<dbReference type="InterPro" id="IPR041722">
    <property type="entry name" value="TakP/all3028"/>
</dbReference>
<dbReference type="Gene3D" id="3.40.190.10">
    <property type="entry name" value="Periplasmic binding protein-like II"/>
    <property type="match status" value="1"/>
</dbReference>
<dbReference type="InterPro" id="IPR038404">
    <property type="entry name" value="TRAP_DctP_sf"/>
</dbReference>
<dbReference type="Gene3D" id="3.40.190.170">
    <property type="entry name" value="Bacterial extracellular solute-binding protein, family 7"/>
    <property type="match status" value="1"/>
</dbReference>
<dbReference type="InterPro" id="IPR018389">
    <property type="entry name" value="DctP_fam"/>
</dbReference>
<dbReference type="Pfam" id="PF03480">
    <property type="entry name" value="DctP"/>
    <property type="match status" value="1"/>
</dbReference>
<dbReference type="InterPro" id="IPR006311">
    <property type="entry name" value="TAT_signal"/>
</dbReference>
<proteinExistence type="predicted"/>
<dbReference type="RefSeq" id="WP_162049904.1">
    <property type="nucleotide sequence ID" value="NZ_AP019011.1"/>
</dbReference>
<keyword evidence="2" id="KW-1185">Reference proteome</keyword>
<name>A0A679HSQ6_9RHOO</name>
<evidence type="ECO:0000313" key="1">
    <source>
        <dbReference type="EMBL" id="BBU69380.1"/>
    </source>
</evidence>
<dbReference type="PROSITE" id="PS51318">
    <property type="entry name" value="TAT"/>
    <property type="match status" value="1"/>
</dbReference>
<dbReference type="PIRSF" id="PIRSF039026">
    <property type="entry name" value="SiaP"/>
    <property type="match status" value="1"/>
</dbReference>
<dbReference type="InterPro" id="IPR026289">
    <property type="entry name" value="SBP_TakP-like"/>
</dbReference>
<dbReference type="OrthoDB" id="9769667at2"/>
<reference evidence="2" key="1">
    <citation type="submission" date="2020-01" db="EMBL/GenBank/DDBJ databases">
        <title>Phosphoaccumulans saitamaens gen. nov., sp. nov., a polyphosphate accumulating bacterium isolated from surface river water.</title>
        <authorList>
            <person name="Watanabe K."/>
            <person name="Suda W."/>
        </authorList>
    </citation>
    <scope>NUCLEOTIDE SEQUENCE [LARGE SCALE GENOMIC DNA]</scope>
    <source>
        <strain evidence="2">ICHIAU1</strain>
    </source>
</reference>
<dbReference type="GO" id="GO:0015849">
    <property type="term" value="P:organic acid transport"/>
    <property type="evidence" value="ECO:0007669"/>
    <property type="project" value="InterPro"/>
</dbReference>
<dbReference type="InterPro" id="IPR019546">
    <property type="entry name" value="TAT_signal_bac_arc"/>
</dbReference>
<dbReference type="Proteomes" id="UP000463961">
    <property type="component" value="Chromosome"/>
</dbReference>
<evidence type="ECO:0000313" key="2">
    <source>
        <dbReference type="Proteomes" id="UP000463961"/>
    </source>
</evidence>
<dbReference type="EMBL" id="AP022345">
    <property type="protein sequence ID" value="BBU69380.1"/>
    <property type="molecule type" value="Genomic_DNA"/>
</dbReference>
<dbReference type="SUPFAM" id="SSF53850">
    <property type="entry name" value="Periplasmic binding protein-like II"/>
    <property type="match status" value="1"/>
</dbReference>
<gene>
    <name evidence="1" type="ORF">ICHIAU1_16630</name>
</gene>
<dbReference type="PANTHER" id="PTHR33376:SF5">
    <property type="entry name" value="EXTRACYTOPLASMIC SOLUTE RECEPTOR PROTEIN"/>
    <property type="match status" value="1"/>
</dbReference>
<dbReference type="GO" id="GO:0043177">
    <property type="term" value="F:organic acid binding"/>
    <property type="evidence" value="ECO:0007669"/>
    <property type="project" value="InterPro"/>
</dbReference>
<dbReference type="CDD" id="cd13682">
    <property type="entry name" value="PBP2_TRAP_alpha-ketoacid"/>
    <property type="match status" value="1"/>
</dbReference>
<accession>A0A679HSQ6</accession>
<sequence length="365" mass="40577">MDRRNFLKNVGIGAAAGTATLITSAPAIAATPKIKWRLASSFPKTLDTVYGGGEDFCKRVSELSEGNFEIRSFAAGEIVPALQVMDAVKDGTIECCHTAPYYFFGKNEAFAFDCSVPFGMTARAQNAWMYYGGGQKLLADFYAQYNIVALAAGNSGCQMGGWYRKPIKTVADFKGLKMRVGGFAGRVLEKLGAVPQQIPAGDIYAALEKGTIDAAEWIGPHDDEKLGLYKVAPNYYFPAWWEPSTQFSVMINKKEWDKLPKNYQQILEVAAAETNVRMLAEYDFRNPTALAKLQKGGAKLSAFSNEIMEASFKATNEVLEETAAKNPDFKKIYEPWRQFRNLEFQWFNVTEQAYAKFAFSKKLGK</sequence>
<dbReference type="AlphaFoldDB" id="A0A679HSQ6"/>
<protein>
    <submittedName>
        <fullName evidence="1">ABC transporter substrate-binding protein</fullName>
    </submittedName>
</protein>
<dbReference type="PANTHER" id="PTHR33376">
    <property type="match status" value="1"/>
</dbReference>
<dbReference type="NCBIfam" id="TIGR01409">
    <property type="entry name" value="TAT_signal_seq"/>
    <property type="match status" value="1"/>
</dbReference>
<dbReference type="GO" id="GO:0031317">
    <property type="term" value="C:tripartite ATP-independent periplasmic transporter complex"/>
    <property type="evidence" value="ECO:0007669"/>
    <property type="project" value="InterPro"/>
</dbReference>
<dbReference type="NCBIfam" id="NF037995">
    <property type="entry name" value="TRAP_S1"/>
    <property type="match status" value="1"/>
</dbReference>
<dbReference type="GO" id="GO:0055085">
    <property type="term" value="P:transmembrane transport"/>
    <property type="evidence" value="ECO:0007669"/>
    <property type="project" value="InterPro"/>
</dbReference>
<organism evidence="1 2">
    <name type="scientific">Fluviibacter phosphoraccumulans</name>
    <dbReference type="NCBI Taxonomy" id="1751046"/>
    <lineage>
        <taxon>Bacteria</taxon>
        <taxon>Pseudomonadati</taxon>
        <taxon>Pseudomonadota</taxon>
        <taxon>Betaproteobacteria</taxon>
        <taxon>Rhodocyclales</taxon>
        <taxon>Fluviibacteraceae</taxon>
        <taxon>Fluviibacter</taxon>
    </lineage>
</organism>